<reference evidence="1 2" key="1">
    <citation type="journal article" date="2024" name="G3 (Bethesda)">
        <title>Genome assembly of Hibiscus sabdariffa L. provides insights into metabolisms of medicinal natural products.</title>
        <authorList>
            <person name="Kim T."/>
        </authorList>
    </citation>
    <scope>NUCLEOTIDE SEQUENCE [LARGE SCALE GENOMIC DNA]</scope>
    <source>
        <strain evidence="1">TK-2024</strain>
        <tissue evidence="1">Old leaves</tissue>
    </source>
</reference>
<dbReference type="EMBL" id="JBBPBN010000015">
    <property type="protein sequence ID" value="KAK9023545.1"/>
    <property type="molecule type" value="Genomic_DNA"/>
</dbReference>
<sequence>MKSSWLLKDQDNLWEIGARLISDSCSLMNKEVDDLGVGRMKSYPRSTHQLTGFKGIECWHQGSYSHVESNIVGSCCIYSLNVQMLQASGSSAVEPNSSFSPAWKS</sequence>
<proteinExistence type="predicted"/>
<comment type="caution">
    <text evidence="1">The sequence shown here is derived from an EMBL/GenBank/DDBJ whole genome shotgun (WGS) entry which is preliminary data.</text>
</comment>
<dbReference type="Proteomes" id="UP001396334">
    <property type="component" value="Unassembled WGS sequence"/>
</dbReference>
<accession>A0ABR2SE68</accession>
<keyword evidence="2" id="KW-1185">Reference proteome</keyword>
<evidence type="ECO:0000313" key="1">
    <source>
        <dbReference type="EMBL" id="KAK9023545.1"/>
    </source>
</evidence>
<name>A0ABR2SE68_9ROSI</name>
<evidence type="ECO:0000313" key="2">
    <source>
        <dbReference type="Proteomes" id="UP001396334"/>
    </source>
</evidence>
<gene>
    <name evidence="1" type="ORF">V6N11_003763</name>
</gene>
<organism evidence="1 2">
    <name type="scientific">Hibiscus sabdariffa</name>
    <name type="common">roselle</name>
    <dbReference type="NCBI Taxonomy" id="183260"/>
    <lineage>
        <taxon>Eukaryota</taxon>
        <taxon>Viridiplantae</taxon>
        <taxon>Streptophyta</taxon>
        <taxon>Embryophyta</taxon>
        <taxon>Tracheophyta</taxon>
        <taxon>Spermatophyta</taxon>
        <taxon>Magnoliopsida</taxon>
        <taxon>eudicotyledons</taxon>
        <taxon>Gunneridae</taxon>
        <taxon>Pentapetalae</taxon>
        <taxon>rosids</taxon>
        <taxon>malvids</taxon>
        <taxon>Malvales</taxon>
        <taxon>Malvaceae</taxon>
        <taxon>Malvoideae</taxon>
        <taxon>Hibiscus</taxon>
    </lineage>
</organism>
<protein>
    <submittedName>
        <fullName evidence="1">Uncharacterized protein</fullName>
    </submittedName>
</protein>